<dbReference type="PANTHER" id="PTHR43470">
    <property type="entry name" value="PHOSPHATE TRANSPORT SYSTEM PERMEASE PROTEIN PSTA-RELATED"/>
    <property type="match status" value="1"/>
</dbReference>
<keyword evidence="4 8" id="KW-1003">Cell membrane</keyword>
<dbReference type="Proteomes" id="UP000830542">
    <property type="component" value="Plasmid unnamed3"/>
</dbReference>
<dbReference type="InterPro" id="IPR005672">
    <property type="entry name" value="Phosphate_PstA"/>
</dbReference>
<dbReference type="GO" id="GO:0005315">
    <property type="term" value="F:phosphate transmembrane transporter activity"/>
    <property type="evidence" value="ECO:0007669"/>
    <property type="project" value="InterPro"/>
</dbReference>
<feature type="transmembrane region" description="Helical" evidence="8">
    <location>
        <begin position="252"/>
        <end position="272"/>
    </location>
</feature>
<evidence type="ECO:0000256" key="4">
    <source>
        <dbReference type="ARBA" id="ARBA00022475"/>
    </source>
</evidence>
<evidence type="ECO:0000313" key="13">
    <source>
        <dbReference type="Proteomes" id="UP001500962"/>
    </source>
</evidence>
<comment type="subcellular location">
    <subcellularLocation>
        <location evidence="1 8">Cell membrane</location>
        <topology evidence="1 8">Multi-pass membrane protein</topology>
    </subcellularLocation>
</comment>
<comment type="caution">
    <text evidence="8">Lacks conserved residue(s) required for the propagation of feature annotation.</text>
</comment>
<dbReference type="CDD" id="cd06261">
    <property type="entry name" value="TM_PBP2"/>
    <property type="match status" value="1"/>
</dbReference>
<keyword evidence="6 8" id="KW-1133">Transmembrane helix</keyword>
<evidence type="ECO:0000313" key="10">
    <source>
        <dbReference type="EMBL" id="GAA0454099.1"/>
    </source>
</evidence>
<evidence type="ECO:0000256" key="7">
    <source>
        <dbReference type="ARBA" id="ARBA00023136"/>
    </source>
</evidence>
<dbReference type="EMBL" id="CP095008">
    <property type="protein sequence ID" value="UOO97188.1"/>
    <property type="molecule type" value="Genomic_DNA"/>
</dbReference>
<proteinExistence type="inferred from homology"/>
<feature type="transmembrane region" description="Helical" evidence="8">
    <location>
        <begin position="182"/>
        <end position="201"/>
    </location>
</feature>
<dbReference type="Proteomes" id="UP001500962">
    <property type="component" value="Unassembled WGS sequence"/>
</dbReference>
<dbReference type="NCBIfam" id="TIGR00974">
    <property type="entry name" value="3a0107s02c"/>
    <property type="match status" value="1"/>
</dbReference>
<dbReference type="PROSITE" id="PS50928">
    <property type="entry name" value="ABC_TM1"/>
    <property type="match status" value="1"/>
</dbReference>
<evidence type="ECO:0000313" key="12">
    <source>
        <dbReference type="Proteomes" id="UP000830542"/>
    </source>
</evidence>
<dbReference type="Gene3D" id="1.10.3720.10">
    <property type="entry name" value="MetI-like"/>
    <property type="match status" value="1"/>
</dbReference>
<organism evidence="10 13">
    <name type="scientific">Halococcus dombrowskii</name>
    <dbReference type="NCBI Taxonomy" id="179637"/>
    <lineage>
        <taxon>Archaea</taxon>
        <taxon>Methanobacteriati</taxon>
        <taxon>Methanobacteriota</taxon>
        <taxon>Stenosarchaea group</taxon>
        <taxon>Halobacteria</taxon>
        <taxon>Halobacteriales</taxon>
        <taxon>Halococcaceae</taxon>
        <taxon>Halococcus</taxon>
    </lineage>
</organism>
<dbReference type="InterPro" id="IPR000515">
    <property type="entry name" value="MetI-like"/>
</dbReference>
<evidence type="ECO:0000259" key="9">
    <source>
        <dbReference type="PROSITE" id="PS50928"/>
    </source>
</evidence>
<keyword evidence="3" id="KW-0813">Transport</keyword>
<evidence type="ECO:0000256" key="2">
    <source>
        <dbReference type="ARBA" id="ARBA00007069"/>
    </source>
</evidence>
<gene>
    <name evidence="10" type="primary">pstA_2</name>
    <name evidence="11" type="synonym">pstA</name>
    <name evidence="10" type="ORF">GCM10008985_07320</name>
    <name evidence="11" type="ORF">MUK72_17550</name>
</gene>
<evidence type="ECO:0000256" key="6">
    <source>
        <dbReference type="ARBA" id="ARBA00022989"/>
    </source>
</evidence>
<feature type="transmembrane region" description="Helical" evidence="8">
    <location>
        <begin position="409"/>
        <end position="430"/>
    </location>
</feature>
<feature type="transmembrane region" description="Helical" evidence="8">
    <location>
        <begin position="292"/>
        <end position="315"/>
    </location>
</feature>
<keyword evidence="7 8" id="KW-0472">Membrane</keyword>
<dbReference type="SUPFAM" id="SSF161098">
    <property type="entry name" value="MetI-like"/>
    <property type="match status" value="1"/>
</dbReference>
<feature type="transmembrane region" description="Helical" evidence="8">
    <location>
        <begin position="117"/>
        <end position="137"/>
    </location>
</feature>
<keyword evidence="5 8" id="KW-0812">Transmembrane</keyword>
<dbReference type="EMBL" id="BAAADN010000013">
    <property type="protein sequence ID" value="GAA0454099.1"/>
    <property type="molecule type" value="Genomic_DNA"/>
</dbReference>
<feature type="transmembrane region" description="Helical" evidence="8">
    <location>
        <begin position="216"/>
        <end position="240"/>
    </location>
</feature>
<dbReference type="Pfam" id="PF00528">
    <property type="entry name" value="BPD_transp_1"/>
    <property type="match status" value="1"/>
</dbReference>
<reference evidence="11" key="2">
    <citation type="submission" date="2022-04" db="EMBL/GenBank/DDBJ databases">
        <title>Sequencing and genomic assembly of Halococcus dombrowskii.</title>
        <authorList>
            <person name="Lim S.W."/>
            <person name="MacLea K.S."/>
        </authorList>
    </citation>
    <scope>NUCLEOTIDE SEQUENCE</scope>
    <source>
        <strain evidence="11">H4</strain>
        <plasmid evidence="11">unnamed3</plasmid>
    </source>
</reference>
<dbReference type="GeneID" id="71763692"/>
<dbReference type="AlphaFoldDB" id="A0AAV3SD90"/>
<feature type="transmembrane region" description="Helical" evidence="8">
    <location>
        <begin position="496"/>
        <end position="519"/>
    </location>
</feature>
<feature type="transmembrane region" description="Helical" evidence="8">
    <location>
        <begin position="361"/>
        <end position="378"/>
    </location>
</feature>
<accession>A0AAV3SD90</accession>
<evidence type="ECO:0000313" key="11">
    <source>
        <dbReference type="EMBL" id="UOO97188.1"/>
    </source>
</evidence>
<keyword evidence="11" id="KW-0614">Plasmid</keyword>
<name>A0AAV3SD90_HALDO</name>
<sequence>MSESYERGVVNEGGSAFERASAAVVGLGVLGFLFALASVFDVTNFGTQAFGVELTTLFGIVLCVTGGAVVVLGLASRFGWAETTPSDTTGVPVGGVFGVLGGVAGGLVGSQLLGGGVAVWLTLAVLAAGLTAAITVFPREDVGSTVPTGGVTIVVGVVLLAGIITPEWAWDPRNLEATFHAPLIMSAMVALSSLLVTWAAAKASVGFGSRGRQSGAYLLMGLNALAMVAVMVALVAFVAIKGASKALQGIEAGLGVGPEIFGVALPINWPFVMNVSQGIYVDIPGVLPAIMGTVWIVIGTILFAVPLGVGAAVFLTEYAEQGRFTRIVEVTTNGLWSTPSIVFGLFGAAFLVPRFGNTNSLLSGILVLGFMLLPLVLITSREALQSVPDEYRDASAALGVSQWETVRSVVLPAALPGVITGIILGVGRIAGETAPLLLVMAGSPFPSNTPGVFSSFEFSATPPFITNDALLTAASALPYQLYATISAGVGAQDAQAFGWGTALVLLLVVLSFYAVGIALRKYFRGKLHHE</sequence>
<feature type="domain" description="ABC transmembrane type-1" evidence="9">
    <location>
        <begin position="290"/>
        <end position="518"/>
    </location>
</feature>
<dbReference type="GO" id="GO:0035435">
    <property type="term" value="P:phosphate ion transmembrane transport"/>
    <property type="evidence" value="ECO:0007669"/>
    <property type="project" value="InterPro"/>
</dbReference>
<evidence type="ECO:0000256" key="8">
    <source>
        <dbReference type="RuleBase" id="RU363043"/>
    </source>
</evidence>
<dbReference type="InterPro" id="IPR035906">
    <property type="entry name" value="MetI-like_sf"/>
</dbReference>
<dbReference type="PANTHER" id="PTHR43470:SF3">
    <property type="entry name" value="PHOSPHATE TRANSPORT SYSTEM PERMEASE PROTEIN PSTA-RELATED"/>
    <property type="match status" value="1"/>
</dbReference>
<dbReference type="KEGG" id="hdo:MUK72_17550"/>
<geneLocation type="plasmid" evidence="11 12">
    <name>unnamed3</name>
</geneLocation>
<comment type="similarity">
    <text evidence="2 8">Belongs to the binding-protein-dependent transport system permease family. CysTW subfamily.</text>
</comment>
<keyword evidence="12" id="KW-1185">Reference proteome</keyword>
<reference evidence="10" key="1">
    <citation type="journal article" date="2014" name="Int. J. Syst. Evol. Microbiol.">
        <title>Complete genome sequence of Corynebacterium casei LMG S-19264T (=DSM 44701T), isolated from a smear-ripened cheese.</title>
        <authorList>
            <consortium name="US DOE Joint Genome Institute (JGI-PGF)"/>
            <person name="Walter F."/>
            <person name="Albersmeier A."/>
            <person name="Kalinowski J."/>
            <person name="Ruckert C."/>
        </authorList>
    </citation>
    <scope>NUCLEOTIDE SEQUENCE</scope>
    <source>
        <strain evidence="10">JCM 12289</strain>
    </source>
</reference>
<evidence type="ECO:0000256" key="1">
    <source>
        <dbReference type="ARBA" id="ARBA00004651"/>
    </source>
</evidence>
<dbReference type="RefSeq" id="WP_244706615.1">
    <property type="nucleotide sequence ID" value="NZ_BAAADN010000013.1"/>
</dbReference>
<evidence type="ECO:0000256" key="3">
    <source>
        <dbReference type="ARBA" id="ARBA00022448"/>
    </source>
</evidence>
<feature type="transmembrane region" description="Helical" evidence="8">
    <location>
        <begin position="335"/>
        <end position="355"/>
    </location>
</feature>
<feature type="transmembrane region" description="Helical" evidence="8">
    <location>
        <begin position="149"/>
        <end position="170"/>
    </location>
</feature>
<dbReference type="GO" id="GO:0005886">
    <property type="term" value="C:plasma membrane"/>
    <property type="evidence" value="ECO:0007669"/>
    <property type="project" value="UniProtKB-SubCell"/>
</dbReference>
<reference evidence="10" key="3">
    <citation type="submission" date="2023-12" db="EMBL/GenBank/DDBJ databases">
        <authorList>
            <person name="Sun Q."/>
            <person name="Inoue M."/>
        </authorList>
    </citation>
    <scope>NUCLEOTIDE SEQUENCE</scope>
    <source>
        <strain evidence="10">JCM 12289</strain>
    </source>
</reference>
<feature type="transmembrane region" description="Helical" evidence="8">
    <location>
        <begin position="20"/>
        <end position="42"/>
    </location>
</feature>
<feature type="transmembrane region" description="Helical" evidence="8">
    <location>
        <begin position="54"/>
        <end position="78"/>
    </location>
</feature>
<evidence type="ECO:0000256" key="5">
    <source>
        <dbReference type="ARBA" id="ARBA00022692"/>
    </source>
</evidence>
<feature type="transmembrane region" description="Helical" evidence="8">
    <location>
        <begin position="90"/>
        <end position="110"/>
    </location>
</feature>
<protein>
    <recommendedName>
        <fullName evidence="8">Phosphate transport system permease protein PstA</fullName>
    </recommendedName>
</protein>